<keyword evidence="5" id="KW-0732">Signal</keyword>
<dbReference type="Pfam" id="PF02419">
    <property type="entry name" value="PsbL"/>
    <property type="match status" value="1"/>
</dbReference>
<evidence type="ECO:0000313" key="7">
    <source>
        <dbReference type="Proteomes" id="UP001178507"/>
    </source>
</evidence>
<gene>
    <name evidence="6" type="ORF">EVOR1521_LOCUS23809</name>
</gene>
<accession>A0AA36J8M4</accession>
<keyword evidence="2" id="KW-0812">Transmembrane</keyword>
<dbReference type="PROSITE" id="PS51257">
    <property type="entry name" value="PROKAR_LIPOPROTEIN"/>
    <property type="match status" value="1"/>
</dbReference>
<protein>
    <submittedName>
        <fullName evidence="6">Uncharacterized protein</fullName>
    </submittedName>
</protein>
<dbReference type="Proteomes" id="UP001178507">
    <property type="component" value="Unassembled WGS sequence"/>
</dbReference>
<evidence type="ECO:0000256" key="3">
    <source>
        <dbReference type="ARBA" id="ARBA00022989"/>
    </source>
</evidence>
<dbReference type="GO" id="GO:0005737">
    <property type="term" value="C:cytoplasm"/>
    <property type="evidence" value="ECO:0007669"/>
    <property type="project" value="UniProtKB-ARBA"/>
</dbReference>
<name>A0AA36J8M4_9DINO</name>
<dbReference type="InterPro" id="IPR003372">
    <property type="entry name" value="PSII_PsbL"/>
</dbReference>
<proteinExistence type="predicted"/>
<organism evidence="6 7">
    <name type="scientific">Effrenium voratum</name>
    <dbReference type="NCBI Taxonomy" id="2562239"/>
    <lineage>
        <taxon>Eukaryota</taxon>
        <taxon>Sar</taxon>
        <taxon>Alveolata</taxon>
        <taxon>Dinophyceae</taxon>
        <taxon>Suessiales</taxon>
        <taxon>Symbiodiniaceae</taxon>
        <taxon>Effrenium</taxon>
    </lineage>
</organism>
<evidence type="ECO:0000313" key="6">
    <source>
        <dbReference type="EMBL" id="CAJ1400483.1"/>
    </source>
</evidence>
<dbReference type="AlphaFoldDB" id="A0AA36J8M4"/>
<dbReference type="GO" id="GO:0015979">
    <property type="term" value="P:photosynthesis"/>
    <property type="evidence" value="ECO:0007669"/>
    <property type="project" value="InterPro"/>
</dbReference>
<feature type="chain" id="PRO_5041433727" evidence="5">
    <location>
        <begin position="25"/>
        <end position="118"/>
    </location>
</feature>
<keyword evidence="7" id="KW-1185">Reference proteome</keyword>
<dbReference type="SUPFAM" id="SSF161017">
    <property type="entry name" value="Photosystem II reaction center protein L, PsbL"/>
    <property type="match status" value="1"/>
</dbReference>
<evidence type="ECO:0000256" key="5">
    <source>
        <dbReference type="SAM" id="SignalP"/>
    </source>
</evidence>
<sequence length="118" mass="12891">MAFRRPVLCVAALVACVWFLTPEAEPEVFVTPVALRGSTAQGNFVGLEAPAPESVLVLKALPEPRPNDAMLPVELNRTSLYWGLLLICILSAAWRRLCRGPGESLGQGEVLFSSYFFN</sequence>
<comment type="subcellular location">
    <subcellularLocation>
        <location evidence="1">Membrane</location>
        <topology evidence="1">Single-pass membrane protein</topology>
    </subcellularLocation>
</comment>
<dbReference type="InterPro" id="IPR037266">
    <property type="entry name" value="PSII_PsbL_sf"/>
</dbReference>
<reference evidence="6" key="1">
    <citation type="submission" date="2023-08" db="EMBL/GenBank/DDBJ databases">
        <authorList>
            <person name="Chen Y."/>
            <person name="Shah S."/>
            <person name="Dougan E. K."/>
            <person name="Thang M."/>
            <person name="Chan C."/>
        </authorList>
    </citation>
    <scope>NUCLEOTIDE SEQUENCE</scope>
</reference>
<dbReference type="EMBL" id="CAUJNA010003372">
    <property type="protein sequence ID" value="CAJ1400483.1"/>
    <property type="molecule type" value="Genomic_DNA"/>
</dbReference>
<dbReference type="GO" id="GO:0009539">
    <property type="term" value="C:photosystem II reaction center"/>
    <property type="evidence" value="ECO:0007669"/>
    <property type="project" value="InterPro"/>
</dbReference>
<evidence type="ECO:0000256" key="4">
    <source>
        <dbReference type="ARBA" id="ARBA00023136"/>
    </source>
</evidence>
<comment type="caution">
    <text evidence="6">The sequence shown here is derived from an EMBL/GenBank/DDBJ whole genome shotgun (WGS) entry which is preliminary data.</text>
</comment>
<evidence type="ECO:0000256" key="2">
    <source>
        <dbReference type="ARBA" id="ARBA00022692"/>
    </source>
</evidence>
<keyword evidence="4" id="KW-0472">Membrane</keyword>
<feature type="signal peptide" evidence="5">
    <location>
        <begin position="1"/>
        <end position="24"/>
    </location>
</feature>
<evidence type="ECO:0000256" key="1">
    <source>
        <dbReference type="ARBA" id="ARBA00004167"/>
    </source>
</evidence>
<keyword evidence="3" id="KW-1133">Transmembrane helix</keyword>